<sequence>MNKVLMHPLAKPVFFVLALVPLALWVYGAFADTLGANPAEAIIWGSGEWTIRFLMMALAVTPLRVTTGWIALARWRRMIGLFSFFYGLIHLLSYSWLDQSLDVSAIIADIGRRPFILVGMLTFTILLVLAITSPRAVVRAMGGARWQALHRTVYAAGLLALLHFFWMRAGKNNFAEVELYAVIIFGLLGWRVWRSWKRRRAAMA</sequence>
<dbReference type="Proteomes" id="UP001364695">
    <property type="component" value="Unassembled WGS sequence"/>
</dbReference>
<evidence type="ECO:0000313" key="1">
    <source>
        <dbReference type="EMBL" id="MEJ7137011.1"/>
    </source>
</evidence>
<evidence type="ECO:0000313" key="2">
    <source>
        <dbReference type="Proteomes" id="UP001364695"/>
    </source>
</evidence>
<name>A0ACC6NYG4_9BURK</name>
<comment type="caution">
    <text evidence="1">The sequence shown here is derived from an EMBL/GenBank/DDBJ whole genome shotgun (WGS) entry which is preliminary data.</text>
</comment>
<keyword evidence="2" id="KW-1185">Reference proteome</keyword>
<gene>
    <name evidence="1" type="ORF">RV045_01010</name>
</gene>
<reference evidence="1" key="1">
    <citation type="submission" date="2023-10" db="EMBL/GenBank/DDBJ databases">
        <title>Amphibacter perezi, gen. nov., sp. nov. a novel taxa of the family Comamonadaceae, class Betaproteobacteria isolated from the skin microbiota of Pelophylax perezi from different populations.</title>
        <authorList>
            <person name="Costa S."/>
            <person name="Proenca D.N."/>
            <person name="Lopes I."/>
            <person name="Morais P.V."/>
        </authorList>
    </citation>
    <scope>NUCLEOTIDE SEQUENCE</scope>
    <source>
        <strain evidence="1">SL12-8</strain>
    </source>
</reference>
<dbReference type="EMBL" id="JAWDIE010000001">
    <property type="protein sequence ID" value="MEJ7137011.1"/>
    <property type="molecule type" value="Genomic_DNA"/>
</dbReference>
<accession>A0ACC6NYG4</accession>
<proteinExistence type="predicted"/>
<protein>
    <submittedName>
        <fullName evidence="1">Protein-methionine-sulfoxide reductase heme-binding subunit MsrQ</fullName>
    </submittedName>
</protein>
<organism evidence="1 2">
    <name type="scientific">Amphibiibacter pelophylacis</name>
    <dbReference type="NCBI Taxonomy" id="1799477"/>
    <lineage>
        <taxon>Bacteria</taxon>
        <taxon>Pseudomonadati</taxon>
        <taxon>Pseudomonadota</taxon>
        <taxon>Betaproteobacteria</taxon>
        <taxon>Burkholderiales</taxon>
        <taxon>Sphaerotilaceae</taxon>
        <taxon>Amphibiibacter</taxon>
    </lineage>
</organism>